<evidence type="ECO:0000313" key="2">
    <source>
        <dbReference type="EMBL" id="XDU67857.1"/>
    </source>
</evidence>
<feature type="transmembrane region" description="Helical" evidence="1">
    <location>
        <begin position="12"/>
        <end position="31"/>
    </location>
</feature>
<keyword evidence="2" id="KW-0614">Plasmid</keyword>
<dbReference type="RefSeq" id="WP_369711970.1">
    <property type="nucleotide sequence ID" value="NZ_CP165645.1"/>
</dbReference>
<dbReference type="AlphaFoldDB" id="A0AB39VL35"/>
<protein>
    <submittedName>
        <fullName evidence="2">Uncharacterized protein</fullName>
    </submittedName>
</protein>
<proteinExistence type="predicted"/>
<name>A0AB39VL35_9FUSO</name>
<reference evidence="2" key="1">
    <citation type="submission" date="2024-07" db="EMBL/GenBank/DDBJ databases">
        <authorList>
            <person name="Li X.-J."/>
            <person name="Wang X."/>
        </authorList>
    </citation>
    <scope>NUCLEOTIDE SEQUENCE</scope>
    <source>
        <strain evidence="2">HSP-334</strain>
        <plasmid evidence="2">unnamed1</plasmid>
    </source>
</reference>
<dbReference type="EMBL" id="CP165645">
    <property type="protein sequence ID" value="XDU67857.1"/>
    <property type="molecule type" value="Genomic_DNA"/>
</dbReference>
<gene>
    <name evidence="2" type="ORF">AB8B22_10910</name>
</gene>
<keyword evidence="1" id="KW-1133">Transmembrane helix</keyword>
<geneLocation type="plasmid" evidence="2">
    <name>unnamed1</name>
</geneLocation>
<keyword evidence="1" id="KW-0812">Transmembrane</keyword>
<organism evidence="2">
    <name type="scientific">Leptotrichia rugosa</name>
    <dbReference type="NCBI Taxonomy" id="3239302"/>
    <lineage>
        <taxon>Bacteria</taxon>
        <taxon>Fusobacteriati</taxon>
        <taxon>Fusobacteriota</taxon>
        <taxon>Fusobacteriia</taxon>
        <taxon>Fusobacteriales</taxon>
        <taxon>Leptotrichiaceae</taxon>
        <taxon>Leptotrichia</taxon>
    </lineage>
</organism>
<keyword evidence="1" id="KW-0472">Membrane</keyword>
<evidence type="ECO:0000256" key="1">
    <source>
        <dbReference type="SAM" id="Phobius"/>
    </source>
</evidence>
<feature type="transmembrane region" description="Helical" evidence="1">
    <location>
        <begin position="37"/>
        <end position="58"/>
    </location>
</feature>
<dbReference type="KEGG" id="lrug:AB8B22_10910"/>
<accession>A0AB39VL35</accession>
<sequence>MKIKFKLFDFNKNDMTMIFIVFIYVMIYSLFVEKNDFRFLIYSMSIFLILRFFLIVYLKKKIEILILEDKIKIKSFFYKKDILYSNIKNLVIRKNYLGSYDIIINFNDSKNMFKYLSNYIFNISIRKNDGYSFIICDVKNICEIENYILKKMNCYELKKNIYIYKIFLV</sequence>